<evidence type="ECO:0000313" key="2">
    <source>
        <dbReference type="EMBL" id="JAG47685.1"/>
    </source>
</evidence>
<reference evidence="2" key="1">
    <citation type="submission" date="2014-09" db="EMBL/GenBank/DDBJ databases">
        <authorList>
            <person name="Magalhaes I.L.F."/>
            <person name="Oliveira U."/>
            <person name="Santos F.R."/>
            <person name="Vidigal T.H.D.A."/>
            <person name="Brescovit A.D."/>
            <person name="Santos A.J."/>
        </authorList>
    </citation>
    <scope>NUCLEOTIDE SEQUENCE</scope>
</reference>
<name>A0A0K8S4L3_LYGHE</name>
<proteinExistence type="predicted"/>
<accession>A0A0K8S4L3</accession>
<dbReference type="AlphaFoldDB" id="A0A0K8S4L3"/>
<keyword evidence="1" id="KW-0812">Transmembrane</keyword>
<protein>
    <submittedName>
        <fullName evidence="2">Uncharacterized protein</fullName>
    </submittedName>
</protein>
<evidence type="ECO:0000256" key="1">
    <source>
        <dbReference type="SAM" id="Phobius"/>
    </source>
</evidence>
<organism evidence="2">
    <name type="scientific">Lygus hesperus</name>
    <name type="common">Western plant bug</name>
    <dbReference type="NCBI Taxonomy" id="30085"/>
    <lineage>
        <taxon>Eukaryota</taxon>
        <taxon>Metazoa</taxon>
        <taxon>Ecdysozoa</taxon>
        <taxon>Arthropoda</taxon>
        <taxon>Hexapoda</taxon>
        <taxon>Insecta</taxon>
        <taxon>Pterygota</taxon>
        <taxon>Neoptera</taxon>
        <taxon>Paraneoptera</taxon>
        <taxon>Hemiptera</taxon>
        <taxon>Heteroptera</taxon>
        <taxon>Panheteroptera</taxon>
        <taxon>Cimicomorpha</taxon>
        <taxon>Miridae</taxon>
        <taxon>Mirini</taxon>
        <taxon>Lygus</taxon>
    </lineage>
</organism>
<dbReference type="EMBL" id="GBRD01018142">
    <property type="protein sequence ID" value="JAG47685.1"/>
    <property type="molecule type" value="Transcribed_RNA"/>
</dbReference>
<feature type="transmembrane region" description="Helical" evidence="1">
    <location>
        <begin position="6"/>
        <end position="25"/>
    </location>
</feature>
<keyword evidence="1" id="KW-1133">Transmembrane helix</keyword>
<keyword evidence="1" id="KW-0472">Membrane</keyword>
<sequence length="243" mass="27512">MKLKRFTSVLLSIGPVLYLITIGVVTGGQMIAYTINDVFELLTSEQALKCSCKPNFIERCTEFLYDWKNPTCCAFCRHAPLPRCDCSEKGVAKCYDDEGDLSESLKIVPRRCCLVCSAMAKFATEPPPATDSHTISTVAPTCVQSCLDRKFGGDLAKCYFECWRRYGQDVGRDPDTGKYPPKGALVMSFTMLYRYEVIIMLTIRSLQVFAHTSLVLFVILHPYDTEEYRNLVVIRRSYFYGST</sequence>